<feature type="chain" id="PRO_5038404721" description="Secreted protein" evidence="2">
    <location>
        <begin position="22"/>
        <end position="74"/>
    </location>
</feature>
<reference evidence="3" key="1">
    <citation type="submission" date="2021-01" db="EMBL/GenBank/DDBJ databases">
        <title>Adiantum capillus-veneris genome.</title>
        <authorList>
            <person name="Fang Y."/>
            <person name="Liao Q."/>
        </authorList>
    </citation>
    <scope>NUCLEOTIDE SEQUENCE</scope>
    <source>
        <strain evidence="3">H3</strain>
        <tissue evidence="3">Leaf</tissue>
    </source>
</reference>
<dbReference type="EMBL" id="JABFUD020000008">
    <property type="protein sequence ID" value="KAI5076320.1"/>
    <property type="molecule type" value="Genomic_DNA"/>
</dbReference>
<feature type="signal peptide" evidence="2">
    <location>
        <begin position="1"/>
        <end position="21"/>
    </location>
</feature>
<name>A0A9D4UY69_ADICA</name>
<proteinExistence type="predicted"/>
<dbReference type="Proteomes" id="UP000886520">
    <property type="component" value="Chromosome 8"/>
</dbReference>
<accession>A0A9D4UY69</accession>
<feature type="region of interest" description="Disordered" evidence="1">
    <location>
        <begin position="52"/>
        <end position="74"/>
    </location>
</feature>
<gene>
    <name evidence="3" type="ORF">GOP47_0008385</name>
</gene>
<evidence type="ECO:0008006" key="5">
    <source>
        <dbReference type="Google" id="ProtNLM"/>
    </source>
</evidence>
<evidence type="ECO:0000256" key="2">
    <source>
        <dbReference type="SAM" id="SignalP"/>
    </source>
</evidence>
<evidence type="ECO:0000256" key="1">
    <source>
        <dbReference type="SAM" id="MobiDB-lite"/>
    </source>
</evidence>
<dbReference type="AlphaFoldDB" id="A0A9D4UY69"/>
<organism evidence="3 4">
    <name type="scientific">Adiantum capillus-veneris</name>
    <name type="common">Maidenhair fern</name>
    <dbReference type="NCBI Taxonomy" id="13818"/>
    <lineage>
        <taxon>Eukaryota</taxon>
        <taxon>Viridiplantae</taxon>
        <taxon>Streptophyta</taxon>
        <taxon>Embryophyta</taxon>
        <taxon>Tracheophyta</taxon>
        <taxon>Polypodiopsida</taxon>
        <taxon>Polypodiidae</taxon>
        <taxon>Polypodiales</taxon>
        <taxon>Pteridineae</taxon>
        <taxon>Pteridaceae</taxon>
        <taxon>Vittarioideae</taxon>
        <taxon>Adiantum</taxon>
    </lineage>
</organism>
<keyword evidence="2" id="KW-0732">Signal</keyword>
<keyword evidence="4" id="KW-1185">Reference proteome</keyword>
<protein>
    <recommendedName>
        <fullName evidence="5">Secreted protein</fullName>
    </recommendedName>
</protein>
<comment type="caution">
    <text evidence="3">The sequence shown here is derived from an EMBL/GenBank/DDBJ whole genome shotgun (WGS) entry which is preliminary data.</text>
</comment>
<evidence type="ECO:0000313" key="4">
    <source>
        <dbReference type="Proteomes" id="UP000886520"/>
    </source>
</evidence>
<evidence type="ECO:0000313" key="3">
    <source>
        <dbReference type="EMBL" id="KAI5076320.1"/>
    </source>
</evidence>
<sequence length="74" mass="7909">MLLLLLIGCLLLLSNWSCTCGRRLAGDTASEQSNGVQPRVLDYAVYGDSWPPEATSARPGPINNIKKPTPALSP</sequence>